<feature type="domain" description="IQ motif and ubiquitin-like" evidence="2">
    <location>
        <begin position="239"/>
        <end position="288"/>
    </location>
</feature>
<feature type="region of interest" description="Disordered" evidence="1">
    <location>
        <begin position="675"/>
        <end position="717"/>
    </location>
</feature>
<dbReference type="Proteomes" id="UP000070089">
    <property type="component" value="Unassembled WGS sequence"/>
</dbReference>
<evidence type="ECO:0000256" key="1">
    <source>
        <dbReference type="SAM" id="MobiDB-lite"/>
    </source>
</evidence>
<dbReference type="InterPro" id="IPR057887">
    <property type="entry name" value="IQUB_helical"/>
</dbReference>
<reference evidence="3 4" key="1">
    <citation type="journal article" date="2015" name="Mol. Biochem. Parasitol.">
        <title>Identification of polymorphic genes for use in assemblage B genotyping assays through comparative genomics of multiple assemblage B Giardia duodenalis isolates.</title>
        <authorList>
            <person name="Wielinga C."/>
            <person name="Thompson R.C."/>
            <person name="Monis P."/>
            <person name="Ryan U."/>
        </authorList>
    </citation>
    <scope>NUCLEOTIDE SEQUENCE [LARGE SCALE GENOMIC DNA]</scope>
    <source>
        <strain evidence="3 4">BAH15c1</strain>
    </source>
</reference>
<dbReference type="AlphaFoldDB" id="A0A132P0K3"/>
<dbReference type="VEuPathDB" id="GiardiaDB:QR46_0166"/>
<dbReference type="PANTHER" id="PTHR21074:SF0">
    <property type="entry name" value="IQ AND UBIQUITIN-LIKE DOMAIN-CONTAINING PROTEIN"/>
    <property type="match status" value="1"/>
</dbReference>
<feature type="region of interest" description="Disordered" evidence="1">
    <location>
        <begin position="468"/>
        <end position="507"/>
    </location>
</feature>
<dbReference type="CDD" id="cd23767">
    <property type="entry name" value="IQCD"/>
    <property type="match status" value="1"/>
</dbReference>
<evidence type="ECO:0000259" key="2">
    <source>
        <dbReference type="Pfam" id="PF25805"/>
    </source>
</evidence>
<sequence length="832" mass="94667">MSQVEVPPRSLLCKHFATEGSPDVFDTAVQTLYTRFFNSMRKIIAATTGQSHLAAPKMCTRDTQTYSFKNAIVQTKREAFTQPQRSILLNSDKTPGEYTVIGRSDRYETSNRYLRRRDAAVILIQACWRRYKAMRRADAIRVERATTQQQQQELENQTAITREKERQFQLNRRICPRTPEDFQLLYDEVAVWVRQQTFSIKEARLSPEAKQASFELLLEKETRLLQNIDLLKRQAHYLNRSDRVGQFFHRISKPRKWQISDGSFVDVMTPYSLRAASLRDLYYALEESSCFVGPNAETINACAGYSVTPSSINNYRKTIASKFEGSMIDQRLDVLLQVKWCLKEFDCDLTREAISLIDREADLLSRGRSQTSLGGLRRRLLALFLQFAETPEFNPGTLELISDEADLVYRPNTLPIIDFRSLSPLHREKLARIKMSRQRMKQLSSVDEAREKMQLVGRVPTEHRVTDIAYGDISQTGKHTQQRSDTGDSPNGKLDGTGDSDSDLFNPNIDRTNLRLVHLNSPLRKKYRGMQIDEDTFCDFPGVGIPLVSEEAFINDGINYVIEYVDTNAEAMRIFDENYYGASQYQTGDQNAVLPPALTTNQALNEQSTILEGEEGNEENVGLDHMDNHDSGQGPAYDSNFEPETAAVIAHHLHGEHPDVLGQVLTQYEQEAVTPQEVGKGLDQDQDVPPEESHVDMDDAPDNIPEPRNQSLGDDLPTREIEEQNMESIVEDMLLEDVDIEDEARGITNEGFRDVDTLNLTDNIEHAGHVIDSRVNFEELRERSDPVSNNSDAGVVISENVLEQQEQGPEGHLNERGDEEDREGDFLDDELE</sequence>
<evidence type="ECO:0000313" key="4">
    <source>
        <dbReference type="Proteomes" id="UP000070089"/>
    </source>
</evidence>
<dbReference type="InterPro" id="IPR037695">
    <property type="entry name" value="IQUB"/>
</dbReference>
<dbReference type="PANTHER" id="PTHR21074">
    <property type="entry name" value="IQ AND UBIQUITIN-LIKE DOMAIN-CONTAINING PROTEIN"/>
    <property type="match status" value="1"/>
</dbReference>
<comment type="caution">
    <text evidence="3">The sequence shown here is derived from an EMBL/GenBank/DDBJ whole genome shotgun (WGS) entry which is preliminary data.</text>
</comment>
<gene>
    <name evidence="3" type="ORF">QR46_0166</name>
</gene>
<dbReference type="Pfam" id="PF25805">
    <property type="entry name" value="IQUB"/>
    <property type="match status" value="2"/>
</dbReference>
<accession>A0A132P0K3</accession>
<feature type="compositionally biased region" description="Polar residues" evidence="1">
    <location>
        <begin position="473"/>
        <end position="489"/>
    </location>
</feature>
<protein>
    <recommendedName>
        <fullName evidence="2">IQ motif and ubiquitin-like domain-containing protein</fullName>
    </recommendedName>
</protein>
<dbReference type="OrthoDB" id="10265862at2759"/>
<name>A0A132P0K3_GIAIN</name>
<evidence type="ECO:0000313" key="3">
    <source>
        <dbReference type="EMBL" id="KWX15848.1"/>
    </source>
</evidence>
<proteinExistence type="predicted"/>
<feature type="domain" description="IQ motif and ubiquitin-like" evidence="2">
    <location>
        <begin position="327"/>
        <end position="400"/>
    </location>
</feature>
<feature type="region of interest" description="Disordered" evidence="1">
    <location>
        <begin position="782"/>
        <end position="832"/>
    </location>
</feature>
<organism evidence="3 4">
    <name type="scientific">Giardia duodenalis assemblage B</name>
    <dbReference type="NCBI Taxonomy" id="1394984"/>
    <lineage>
        <taxon>Eukaryota</taxon>
        <taxon>Metamonada</taxon>
        <taxon>Diplomonadida</taxon>
        <taxon>Hexamitidae</taxon>
        <taxon>Giardiinae</taxon>
        <taxon>Giardia</taxon>
    </lineage>
</organism>
<feature type="compositionally biased region" description="Acidic residues" evidence="1">
    <location>
        <begin position="817"/>
        <end position="832"/>
    </location>
</feature>
<dbReference type="EMBL" id="JXTI01000002">
    <property type="protein sequence ID" value="KWX15848.1"/>
    <property type="molecule type" value="Genomic_DNA"/>
</dbReference>